<keyword evidence="1" id="KW-0004">4Fe-4S</keyword>
<accession>A0A841T714</accession>
<sequence length="739" mass="82676">MAWQLANLVLFLAITGYAFYLFYRAVYHRYLYVRLGRPTEFRGGGSGRTKEFLSQLFGQKKLLKDPRSGLMHIVVFYGFILLQFGALDLIVKGLTDGGHLPFPAYECFGLLQELTVFLVLAAMGYAAYRRYGEKLPRLKRGWKPSAVLFFILLLMLTVLFSLGFERLWAGAEASWLAPLSSLVAALFAGMPNTAARAWFYVFWWAHLLVLLSFLVYVPQSKHFHILSAPVNLWFRRREPVGRLSKLDLEDENAESFGVGKVEDFTRKQMLDFYACVECGRCTNVCPASGTGKALSPMHLITKLRDHLQEKGAVISGKSPWVPEFAFGGTAGGTGGRQGARAHAMNASSSSEVDWRGEEGSATDIRPTLAWQKSTWAVEAGRSAAELELIGDVMTEDEIWACTTCRNCEDQCPVGNEHVDKIVDLRRHLVLMQGSLPQEGQRALQNIERQGNPWGLSRGNRAEWTGEVEGLRVPTVRELPDFEYLFFVGSMGSYDPRSRRVSRAFVRLLAEAGVRFAILGNEEKSSGDTARRMGNELLFQQLAAENVELFRRHGVKKIVTACPHTFNALKNEYPDFGLEGVEVLHHTQLLDRLLKEGRLRPLHVLKERVVYHDSCYLGRYNGEYEAPRNVLGAIPGVRLAEMARNRENGMCCGAGGGRMWMEETGGKRVNLARTEQALETSPTVISSGCPYCLAMMEDGTRMKEVQDRVKTLDVAELLELSVFGSRLGAAQPSDEEVRSI</sequence>
<dbReference type="Pfam" id="PF02754">
    <property type="entry name" value="CCG"/>
    <property type="match status" value="2"/>
</dbReference>
<keyword evidence="6" id="KW-0472">Membrane</keyword>
<keyword evidence="2" id="KW-0479">Metal-binding</keyword>
<dbReference type="PROSITE" id="PS51379">
    <property type="entry name" value="4FE4S_FER_2"/>
    <property type="match status" value="2"/>
</dbReference>
<evidence type="ECO:0000259" key="7">
    <source>
        <dbReference type="PROSITE" id="PS51379"/>
    </source>
</evidence>
<dbReference type="AlphaFoldDB" id="A0A841T714"/>
<dbReference type="RefSeq" id="WP_185123072.1">
    <property type="nucleotide sequence ID" value="NZ_JACJVQ010000025.1"/>
</dbReference>
<evidence type="ECO:0000256" key="4">
    <source>
        <dbReference type="ARBA" id="ARBA00023004"/>
    </source>
</evidence>
<evidence type="ECO:0000256" key="2">
    <source>
        <dbReference type="ARBA" id="ARBA00022723"/>
    </source>
</evidence>
<comment type="caution">
    <text evidence="8">The sequence shown here is derived from an EMBL/GenBank/DDBJ whole genome shotgun (WGS) entry which is preliminary data.</text>
</comment>
<dbReference type="GO" id="GO:0051539">
    <property type="term" value="F:4 iron, 4 sulfur cluster binding"/>
    <property type="evidence" value="ECO:0007669"/>
    <property type="project" value="UniProtKB-KW"/>
</dbReference>
<evidence type="ECO:0000256" key="1">
    <source>
        <dbReference type="ARBA" id="ARBA00022485"/>
    </source>
</evidence>
<keyword evidence="9" id="KW-1185">Reference proteome</keyword>
<protein>
    <submittedName>
        <fullName evidence="8">4Fe-4S dicluster domain-containing protein</fullName>
    </submittedName>
</protein>
<feature type="transmembrane region" description="Helical" evidence="6">
    <location>
        <begin position="6"/>
        <end position="27"/>
    </location>
</feature>
<keyword evidence="4" id="KW-0408">Iron</keyword>
<feature type="transmembrane region" description="Helical" evidence="6">
    <location>
        <begin position="173"/>
        <end position="190"/>
    </location>
</feature>
<name>A0A841T714_9BACL</name>
<dbReference type="GO" id="GO:0016491">
    <property type="term" value="F:oxidoreductase activity"/>
    <property type="evidence" value="ECO:0007669"/>
    <property type="project" value="UniProtKB-KW"/>
</dbReference>
<dbReference type="GO" id="GO:0005886">
    <property type="term" value="C:plasma membrane"/>
    <property type="evidence" value="ECO:0007669"/>
    <property type="project" value="TreeGrafter"/>
</dbReference>
<dbReference type="PANTHER" id="PTHR43255">
    <property type="entry name" value="IRON-SULFUR-BINDING OXIDOREDUCTASE FADF-RELATED-RELATED"/>
    <property type="match status" value="1"/>
</dbReference>
<reference evidence="8 9" key="1">
    <citation type="submission" date="2020-08" db="EMBL/GenBank/DDBJ databases">
        <title>Cohnella phylogeny.</title>
        <authorList>
            <person name="Dunlap C."/>
        </authorList>
    </citation>
    <scope>NUCLEOTIDE SEQUENCE [LARGE SCALE GENOMIC DNA]</scope>
    <source>
        <strain evidence="8 9">DSM 25241</strain>
    </source>
</reference>
<evidence type="ECO:0000256" key="5">
    <source>
        <dbReference type="ARBA" id="ARBA00023014"/>
    </source>
</evidence>
<dbReference type="InterPro" id="IPR004017">
    <property type="entry name" value="Cys_rich_dom"/>
</dbReference>
<dbReference type="EMBL" id="JACJVQ010000025">
    <property type="protein sequence ID" value="MBB6637860.1"/>
    <property type="molecule type" value="Genomic_DNA"/>
</dbReference>
<keyword evidence="6" id="KW-0812">Transmembrane</keyword>
<dbReference type="GO" id="GO:0046872">
    <property type="term" value="F:metal ion binding"/>
    <property type="evidence" value="ECO:0007669"/>
    <property type="project" value="UniProtKB-KW"/>
</dbReference>
<feature type="domain" description="4Fe-4S ferredoxin-type" evidence="7">
    <location>
        <begin position="266"/>
        <end position="296"/>
    </location>
</feature>
<dbReference type="SUPFAM" id="SSF46548">
    <property type="entry name" value="alpha-helical ferredoxin"/>
    <property type="match status" value="1"/>
</dbReference>
<gene>
    <name evidence="8" type="ORF">H7B67_27350</name>
</gene>
<dbReference type="InterPro" id="IPR051460">
    <property type="entry name" value="HdrC_iron-sulfur_subunit"/>
</dbReference>
<proteinExistence type="predicted"/>
<evidence type="ECO:0000256" key="3">
    <source>
        <dbReference type="ARBA" id="ARBA00023002"/>
    </source>
</evidence>
<dbReference type="Gene3D" id="1.10.1060.10">
    <property type="entry name" value="Alpha-helical ferredoxin"/>
    <property type="match status" value="2"/>
</dbReference>
<dbReference type="Pfam" id="PF13237">
    <property type="entry name" value="Fer4_10"/>
    <property type="match status" value="1"/>
</dbReference>
<dbReference type="PROSITE" id="PS00198">
    <property type="entry name" value="4FE4S_FER_1"/>
    <property type="match status" value="2"/>
</dbReference>
<dbReference type="Gene3D" id="1.20.950.20">
    <property type="entry name" value="Transmembrane di-heme cytochromes, Chain C"/>
    <property type="match status" value="1"/>
</dbReference>
<dbReference type="SUPFAM" id="SSF103501">
    <property type="entry name" value="Respiratory nitrate reductase 1 gamma chain"/>
    <property type="match status" value="1"/>
</dbReference>
<feature type="transmembrane region" description="Helical" evidence="6">
    <location>
        <begin position="148"/>
        <end position="167"/>
    </location>
</feature>
<evidence type="ECO:0000313" key="8">
    <source>
        <dbReference type="EMBL" id="MBB6637860.1"/>
    </source>
</evidence>
<feature type="transmembrane region" description="Helical" evidence="6">
    <location>
        <begin position="110"/>
        <end position="128"/>
    </location>
</feature>
<feature type="domain" description="4Fe-4S ferredoxin-type" evidence="7">
    <location>
        <begin position="391"/>
        <end position="421"/>
    </location>
</feature>
<feature type="transmembrane region" description="Helical" evidence="6">
    <location>
        <begin position="69"/>
        <end position="90"/>
    </location>
</feature>
<keyword evidence="6" id="KW-1133">Transmembrane helix</keyword>
<evidence type="ECO:0000256" key="6">
    <source>
        <dbReference type="SAM" id="Phobius"/>
    </source>
</evidence>
<dbReference type="InterPro" id="IPR009051">
    <property type="entry name" value="Helical_ferredxn"/>
</dbReference>
<organism evidence="8 9">
    <name type="scientific">Cohnella thailandensis</name>
    <dbReference type="NCBI Taxonomy" id="557557"/>
    <lineage>
        <taxon>Bacteria</taxon>
        <taxon>Bacillati</taxon>
        <taxon>Bacillota</taxon>
        <taxon>Bacilli</taxon>
        <taxon>Bacillales</taxon>
        <taxon>Paenibacillaceae</taxon>
        <taxon>Cohnella</taxon>
    </lineage>
</organism>
<keyword evidence="3" id="KW-0560">Oxidoreductase</keyword>
<dbReference type="PANTHER" id="PTHR43255:SF1">
    <property type="entry name" value="IRON-SULFUR-BINDING OXIDOREDUCTASE FADF-RELATED"/>
    <property type="match status" value="1"/>
</dbReference>
<dbReference type="Proteomes" id="UP000535838">
    <property type="component" value="Unassembled WGS sequence"/>
</dbReference>
<dbReference type="InterPro" id="IPR017900">
    <property type="entry name" value="4Fe4S_Fe_S_CS"/>
</dbReference>
<dbReference type="InterPro" id="IPR036197">
    <property type="entry name" value="NarG-like_sf"/>
</dbReference>
<feature type="transmembrane region" description="Helical" evidence="6">
    <location>
        <begin position="197"/>
        <end position="217"/>
    </location>
</feature>
<dbReference type="InterPro" id="IPR017896">
    <property type="entry name" value="4Fe4S_Fe-S-bd"/>
</dbReference>
<keyword evidence="5" id="KW-0411">Iron-sulfur</keyword>
<evidence type="ECO:0000313" key="9">
    <source>
        <dbReference type="Proteomes" id="UP000535838"/>
    </source>
</evidence>